<evidence type="ECO:0000313" key="1">
    <source>
        <dbReference type="EMBL" id="TKI69073.1"/>
    </source>
</evidence>
<proteinExistence type="predicted"/>
<name>A0A4V5TP06_9BACT</name>
<dbReference type="EMBL" id="SZPX01000006">
    <property type="protein sequence ID" value="TKI69073.1"/>
    <property type="molecule type" value="Genomic_DNA"/>
</dbReference>
<comment type="caution">
    <text evidence="1">The sequence shown here is derived from an EMBL/GenBank/DDBJ whole genome shotgun (WGS) entry which is preliminary data.</text>
</comment>
<evidence type="ECO:0000313" key="2">
    <source>
        <dbReference type="Proteomes" id="UP000309561"/>
    </source>
</evidence>
<organism evidence="1 2">
    <name type="scientific">Sulfurimonas crateris</name>
    <dbReference type="NCBI Taxonomy" id="2574727"/>
    <lineage>
        <taxon>Bacteria</taxon>
        <taxon>Pseudomonadati</taxon>
        <taxon>Campylobacterota</taxon>
        <taxon>Epsilonproteobacteria</taxon>
        <taxon>Campylobacterales</taxon>
        <taxon>Sulfurimonadaceae</taxon>
        <taxon>Sulfurimonas</taxon>
    </lineage>
</organism>
<keyword evidence="2" id="KW-1185">Reference proteome</keyword>
<gene>
    <name evidence="1" type="ORF">FCU45_08920</name>
</gene>
<dbReference type="RefSeq" id="WP_137014436.1">
    <property type="nucleotide sequence ID" value="NZ_SZPX01000006.1"/>
</dbReference>
<dbReference type="AlphaFoldDB" id="A0A4V5TP06"/>
<protein>
    <submittedName>
        <fullName evidence="1">Uncharacterized protein</fullName>
    </submittedName>
</protein>
<accession>A0A4V5TP06</accession>
<dbReference type="Proteomes" id="UP000309561">
    <property type="component" value="Unassembled WGS sequence"/>
</dbReference>
<reference evidence="1 2" key="1">
    <citation type="submission" date="2019-04" db="EMBL/GenBank/DDBJ databases">
        <title>Sulfurimonas crateris sp. nov. a facultative anaerobic sulfur-oxidizing chemolithautotrophic bacterium isolated from a terrestrial mud vulcano.</title>
        <authorList>
            <person name="Ratnikova N.M."/>
            <person name="Slobodkin A.I."/>
            <person name="Merkel A.Y."/>
            <person name="Novikov A."/>
            <person name="Bonch-Osmolovskaya E.A."/>
            <person name="Slobodkina G.B."/>
        </authorList>
    </citation>
    <scope>NUCLEOTIDE SEQUENCE [LARGE SCALE GENOMIC DNA]</scope>
    <source>
        <strain evidence="1 2">SN118</strain>
    </source>
</reference>
<sequence>MINIFDNFTELEANDNTEILNKLGILQFTPETLETMIHVNGLSSYELQILDYFIEKTLKLFPQLFPCIILEQSQSQYNLTKRRNKHNHRMQKRAENKITQRRPANEIFNSYNEKEYLSSCEEDKFLDLIDKDFTFKDIENEILKIVQEKFHQQFLNDELAKLSKIITAEIYLRTLMPEEYINTEDFKRFKDAYNTAINQHTIQIIEKVELMQDKGSSTKELCELLQKELLK</sequence>